<dbReference type="RefSeq" id="WP_354464274.1">
    <property type="nucleotide sequence ID" value="NZ_JBEWSZ010000007.1"/>
</dbReference>
<comment type="caution">
    <text evidence="1">The sequence shown here is derived from an EMBL/GenBank/DDBJ whole genome shotgun (WGS) entry which is preliminary data.</text>
</comment>
<evidence type="ECO:0000313" key="2">
    <source>
        <dbReference type="Proteomes" id="UP001548832"/>
    </source>
</evidence>
<proteinExistence type="predicted"/>
<reference evidence="1 2" key="1">
    <citation type="submission" date="2024-06" db="EMBL/GenBank/DDBJ databases">
        <authorList>
            <person name="Kim D.-U."/>
        </authorList>
    </citation>
    <scope>NUCLEOTIDE SEQUENCE [LARGE SCALE GENOMIC DNA]</scope>
    <source>
        <strain evidence="1 2">KACC15460</strain>
    </source>
</reference>
<dbReference type="Proteomes" id="UP001548832">
    <property type="component" value="Unassembled WGS sequence"/>
</dbReference>
<dbReference type="EMBL" id="JBEWSZ010000007">
    <property type="protein sequence ID" value="MET2832045.1"/>
    <property type="molecule type" value="Genomic_DNA"/>
</dbReference>
<dbReference type="SUPFAM" id="SSF52540">
    <property type="entry name" value="P-loop containing nucleoside triphosphate hydrolases"/>
    <property type="match status" value="1"/>
</dbReference>
<dbReference type="Gene3D" id="3.40.50.300">
    <property type="entry name" value="P-loop containing nucleotide triphosphate hydrolases"/>
    <property type="match status" value="1"/>
</dbReference>
<sequence>MRIFGASSCSQGLVRMHCQKFVLLASPRTGSQALNHHLNQYEGMVMHGEVFNPSFVGLRYDYHEKMNLLRESVDVRDAEPEQFIARIFDDPSARFIGFHIFPDQMRPAILPVLEDESVKKLWLVRNPVASFVSLLEAEASGVWLVHASEPLPAGGGRKKVHFDIDRFNSYVRELNLFRVKIKSVLSATGQPYFPIHYNDIADPLVGNAIIAYLGGAQRLDHFETETLKQPPRPFVERIENYREFAMYFRAISTEDLYALE</sequence>
<protein>
    <recommendedName>
        <fullName evidence="3">Sulfotransferase</fullName>
    </recommendedName>
</protein>
<name>A0ABV2DPP6_9HYPH</name>
<accession>A0ABV2DPP6</accession>
<evidence type="ECO:0008006" key="3">
    <source>
        <dbReference type="Google" id="ProtNLM"/>
    </source>
</evidence>
<evidence type="ECO:0000313" key="1">
    <source>
        <dbReference type="EMBL" id="MET2832045.1"/>
    </source>
</evidence>
<gene>
    <name evidence="1" type="ORF">ABVQ20_34365</name>
</gene>
<keyword evidence="2" id="KW-1185">Reference proteome</keyword>
<organism evidence="1 2">
    <name type="scientific">Mesorhizobium shangrilense</name>
    <dbReference type="NCBI Taxonomy" id="460060"/>
    <lineage>
        <taxon>Bacteria</taxon>
        <taxon>Pseudomonadati</taxon>
        <taxon>Pseudomonadota</taxon>
        <taxon>Alphaproteobacteria</taxon>
        <taxon>Hyphomicrobiales</taxon>
        <taxon>Phyllobacteriaceae</taxon>
        <taxon>Mesorhizobium</taxon>
    </lineage>
</organism>
<dbReference type="InterPro" id="IPR027417">
    <property type="entry name" value="P-loop_NTPase"/>
</dbReference>